<dbReference type="GO" id="GO:0016020">
    <property type="term" value="C:membrane"/>
    <property type="evidence" value="ECO:0007669"/>
    <property type="project" value="UniProtKB-SubCell"/>
</dbReference>
<accession>A0A9P4WSV2</accession>
<dbReference type="Pfam" id="PF07690">
    <property type="entry name" value="MFS_1"/>
    <property type="match status" value="1"/>
</dbReference>
<dbReference type="AlphaFoldDB" id="A0A9P4WSV2"/>
<dbReference type="PANTHER" id="PTHR43791:SF37">
    <property type="entry name" value="MAJOR FACILITATOR SUPERFAMILY (MFS) PROFILE DOMAIN-CONTAINING PROTEIN"/>
    <property type="match status" value="1"/>
</dbReference>
<feature type="transmembrane region" description="Helical" evidence="9">
    <location>
        <begin position="138"/>
        <end position="158"/>
    </location>
</feature>
<evidence type="ECO:0000256" key="1">
    <source>
        <dbReference type="ARBA" id="ARBA00004141"/>
    </source>
</evidence>
<feature type="transmembrane region" description="Helical" evidence="9">
    <location>
        <begin position="232"/>
        <end position="254"/>
    </location>
</feature>
<keyword evidence="4 9" id="KW-1133">Transmembrane helix</keyword>
<dbReference type="Proteomes" id="UP000758155">
    <property type="component" value="Unassembled WGS sequence"/>
</dbReference>
<evidence type="ECO:0000256" key="6">
    <source>
        <dbReference type="ARBA" id="ARBA00023136"/>
    </source>
</evidence>
<comment type="subcellular location">
    <subcellularLocation>
        <location evidence="1">Membrane</location>
        <topology evidence="1">Multi-pass membrane protein</topology>
    </subcellularLocation>
</comment>
<protein>
    <recommendedName>
        <fullName evidence="10">NADP-dependent oxidoreductase domain-containing protein</fullName>
    </recommendedName>
</protein>
<evidence type="ECO:0000256" key="7">
    <source>
        <dbReference type="ARBA" id="ARBA00037968"/>
    </source>
</evidence>
<dbReference type="Gene3D" id="1.20.1250.20">
    <property type="entry name" value="MFS general substrate transporter like domains"/>
    <property type="match status" value="1"/>
</dbReference>
<keyword evidence="5" id="KW-0560">Oxidoreductase</keyword>
<keyword evidence="3 9" id="KW-0812">Transmembrane</keyword>
<dbReference type="InterPro" id="IPR023210">
    <property type="entry name" value="NADP_OxRdtase_dom"/>
</dbReference>
<reference evidence="11" key="1">
    <citation type="submission" date="2019-04" db="EMBL/GenBank/DDBJ databases">
        <title>Sequencing of skin fungus with MAO and IRED activity.</title>
        <authorList>
            <person name="Marsaioli A.J."/>
            <person name="Bonatto J.M.C."/>
            <person name="Reis Junior O."/>
        </authorList>
    </citation>
    <scope>NUCLEOTIDE SEQUENCE</scope>
    <source>
        <strain evidence="11">28M1</strain>
    </source>
</reference>
<dbReference type="InterPro" id="IPR036812">
    <property type="entry name" value="NAD(P)_OxRdtase_dom_sf"/>
</dbReference>
<dbReference type="OrthoDB" id="3639251at2759"/>
<feature type="transmembrane region" description="Helical" evidence="9">
    <location>
        <begin position="374"/>
        <end position="394"/>
    </location>
</feature>
<evidence type="ECO:0000313" key="11">
    <source>
        <dbReference type="EMBL" id="KAF3040959.1"/>
    </source>
</evidence>
<evidence type="ECO:0000256" key="3">
    <source>
        <dbReference type="ARBA" id="ARBA00022692"/>
    </source>
</evidence>
<dbReference type="FunFam" id="1.20.1250.20:FF:000065">
    <property type="entry name" value="Putative MFS pantothenate transporter"/>
    <property type="match status" value="1"/>
</dbReference>
<feature type="domain" description="NADP-dependent oxidoreductase" evidence="10">
    <location>
        <begin position="444"/>
        <end position="735"/>
    </location>
</feature>
<evidence type="ECO:0000256" key="5">
    <source>
        <dbReference type="ARBA" id="ARBA00023002"/>
    </source>
</evidence>
<dbReference type="InterPro" id="IPR036259">
    <property type="entry name" value="MFS_trans_sf"/>
</dbReference>
<dbReference type="Pfam" id="PF00248">
    <property type="entry name" value="Aldo_ket_red"/>
    <property type="match status" value="1"/>
</dbReference>
<keyword evidence="2" id="KW-0813">Transport</keyword>
<evidence type="ECO:0000256" key="4">
    <source>
        <dbReference type="ARBA" id="ARBA00022989"/>
    </source>
</evidence>
<evidence type="ECO:0000313" key="12">
    <source>
        <dbReference type="Proteomes" id="UP000758155"/>
    </source>
</evidence>
<proteinExistence type="inferred from homology"/>
<dbReference type="GO" id="GO:0016491">
    <property type="term" value="F:oxidoreductase activity"/>
    <property type="evidence" value="ECO:0007669"/>
    <property type="project" value="UniProtKB-KW"/>
</dbReference>
<feature type="transmembrane region" description="Helical" evidence="9">
    <location>
        <begin position="198"/>
        <end position="220"/>
    </location>
</feature>
<feature type="transmembrane region" description="Helical" evidence="9">
    <location>
        <begin position="164"/>
        <end position="186"/>
    </location>
</feature>
<evidence type="ECO:0000256" key="2">
    <source>
        <dbReference type="ARBA" id="ARBA00022448"/>
    </source>
</evidence>
<comment type="caution">
    <text evidence="11">The sequence shown here is derived from an EMBL/GenBank/DDBJ whole genome shotgun (WGS) entry which is preliminary data.</text>
</comment>
<dbReference type="PANTHER" id="PTHR43791">
    <property type="entry name" value="PERMEASE-RELATED"/>
    <property type="match status" value="1"/>
</dbReference>
<sequence>MASKEPTPTEAEAKALPSSRSTTPPAFDKPWEKPGFLGSLRRGHRAFQRYVWDDPDKPKEEKWFLFKLDCFLLTSACLGYFSKNLDQSNISNAYVSGMKESLNMHGSELTYASNVFTAGYVVGQMPAVMLATRVRPSILIPSLEIMWSILTFCTSSVTNVSQLYAIRFLVGLCESGYFPVMIYLVSSWYTKGERGKRVALFYCTAALAGMFSGYLQAGAYSGLDGKYGKQGWQWLFIVCGIISLPIAFLGYFFIPDFPETTRATDRRGPEATRTQSLEPQEDPKNREAVAVLGPAAGPNFALWLKANGHSVYQRNVWPTGQVAIGVVVQLAAGMISDSPLLRGRRWPVIIVMQAGTLVGVSILAAWNVSDRVKYFAYYVSYFSAGVPGPYFAWYSDLISHDHEMRGFVIAASNMFSYINVIWYTIAVWRTIDAPRFHAGFTACLTWRASPPPKEQSFETMRTALSLGANNWNGGELYGPPDANSLQLLNEYFTKYPEDAEKVVLSIKGGQLPGQMRPDGSEKNVKRSIDECLKWLDGKKSLDLFECARVDPNTPIEETVGYIAEYVKAGKLGGISLSEVGANSIRKAASVHKIAAVEVEFSLFCTDILENGVAKACAELNIPIVAYSPLGRGFLASKYKKHDDLEPDSMLRHMPRFQPEVFDENIKLVHAVEGIAQKKGVTPGQVALGWVLHQSGKNGMPTLIPIPGATTSERVKENMQPARLDESDMQELAQILEKFPITGERYGKEFNALSWA</sequence>
<feature type="transmembrane region" description="Helical" evidence="9">
    <location>
        <begin position="346"/>
        <end position="368"/>
    </location>
</feature>
<gene>
    <name evidence="11" type="ORF">E8E12_008764</name>
</gene>
<evidence type="ECO:0000259" key="10">
    <source>
        <dbReference type="Pfam" id="PF00248"/>
    </source>
</evidence>
<dbReference type="InterPro" id="IPR011701">
    <property type="entry name" value="MFS"/>
</dbReference>
<organism evidence="11 12">
    <name type="scientific">Didymella heteroderae</name>
    <dbReference type="NCBI Taxonomy" id="1769908"/>
    <lineage>
        <taxon>Eukaryota</taxon>
        <taxon>Fungi</taxon>
        <taxon>Dikarya</taxon>
        <taxon>Ascomycota</taxon>
        <taxon>Pezizomycotina</taxon>
        <taxon>Dothideomycetes</taxon>
        <taxon>Pleosporomycetidae</taxon>
        <taxon>Pleosporales</taxon>
        <taxon>Pleosporineae</taxon>
        <taxon>Didymellaceae</taxon>
        <taxon>Didymella</taxon>
    </lineage>
</organism>
<feature type="region of interest" description="Disordered" evidence="8">
    <location>
        <begin position="263"/>
        <end position="284"/>
    </location>
</feature>
<dbReference type="SUPFAM" id="SSF103473">
    <property type="entry name" value="MFS general substrate transporter"/>
    <property type="match status" value="1"/>
</dbReference>
<keyword evidence="12" id="KW-1185">Reference proteome</keyword>
<comment type="similarity">
    <text evidence="7">Belongs to the major facilitator superfamily. Allantoate permease family.</text>
</comment>
<keyword evidence="6 9" id="KW-0472">Membrane</keyword>
<dbReference type="GO" id="GO:0022857">
    <property type="term" value="F:transmembrane transporter activity"/>
    <property type="evidence" value="ECO:0007669"/>
    <property type="project" value="InterPro"/>
</dbReference>
<dbReference type="Gene3D" id="3.20.20.100">
    <property type="entry name" value="NADP-dependent oxidoreductase domain"/>
    <property type="match status" value="1"/>
</dbReference>
<feature type="transmembrane region" description="Helical" evidence="9">
    <location>
        <begin position="406"/>
        <end position="428"/>
    </location>
</feature>
<dbReference type="SUPFAM" id="SSF51430">
    <property type="entry name" value="NAD(P)-linked oxidoreductase"/>
    <property type="match status" value="1"/>
</dbReference>
<dbReference type="EMBL" id="SWKV01000023">
    <property type="protein sequence ID" value="KAF3040959.1"/>
    <property type="molecule type" value="Genomic_DNA"/>
</dbReference>
<evidence type="ECO:0000256" key="8">
    <source>
        <dbReference type="SAM" id="MobiDB-lite"/>
    </source>
</evidence>
<dbReference type="CDD" id="cd19077">
    <property type="entry name" value="AKR_AKR8A1-2"/>
    <property type="match status" value="1"/>
</dbReference>
<feature type="region of interest" description="Disordered" evidence="8">
    <location>
        <begin position="1"/>
        <end position="34"/>
    </location>
</feature>
<evidence type="ECO:0000256" key="9">
    <source>
        <dbReference type="SAM" id="Phobius"/>
    </source>
</evidence>
<name>A0A9P4WSV2_9PLEO</name>